<sequence>MHKTGKTSLEHGEIKGIYHLAQDYLHTVYKVHPRFASFSSSYSYSRLAIPFFIIYQFHVQRQNTDT</sequence>
<gene>
    <name evidence="1" type="ORF">L1987_19454</name>
</gene>
<name>A0ACB9IPW1_9ASTR</name>
<dbReference type="Proteomes" id="UP001056120">
    <property type="component" value="Linkage Group LG07"/>
</dbReference>
<accession>A0ACB9IPW1</accession>
<evidence type="ECO:0000313" key="1">
    <source>
        <dbReference type="EMBL" id="KAI3809852.1"/>
    </source>
</evidence>
<keyword evidence="2" id="KW-1185">Reference proteome</keyword>
<organism evidence="1 2">
    <name type="scientific">Smallanthus sonchifolius</name>
    <dbReference type="NCBI Taxonomy" id="185202"/>
    <lineage>
        <taxon>Eukaryota</taxon>
        <taxon>Viridiplantae</taxon>
        <taxon>Streptophyta</taxon>
        <taxon>Embryophyta</taxon>
        <taxon>Tracheophyta</taxon>
        <taxon>Spermatophyta</taxon>
        <taxon>Magnoliopsida</taxon>
        <taxon>eudicotyledons</taxon>
        <taxon>Gunneridae</taxon>
        <taxon>Pentapetalae</taxon>
        <taxon>asterids</taxon>
        <taxon>campanulids</taxon>
        <taxon>Asterales</taxon>
        <taxon>Asteraceae</taxon>
        <taxon>Asteroideae</taxon>
        <taxon>Heliantheae alliance</taxon>
        <taxon>Millerieae</taxon>
        <taxon>Smallanthus</taxon>
    </lineage>
</organism>
<proteinExistence type="predicted"/>
<dbReference type="EMBL" id="CM042024">
    <property type="protein sequence ID" value="KAI3809852.1"/>
    <property type="molecule type" value="Genomic_DNA"/>
</dbReference>
<reference evidence="2" key="1">
    <citation type="journal article" date="2022" name="Mol. Ecol. Resour.">
        <title>The genomes of chicory, endive, great burdock and yacon provide insights into Asteraceae palaeo-polyploidization history and plant inulin production.</title>
        <authorList>
            <person name="Fan W."/>
            <person name="Wang S."/>
            <person name="Wang H."/>
            <person name="Wang A."/>
            <person name="Jiang F."/>
            <person name="Liu H."/>
            <person name="Zhao H."/>
            <person name="Xu D."/>
            <person name="Zhang Y."/>
        </authorList>
    </citation>
    <scope>NUCLEOTIDE SEQUENCE [LARGE SCALE GENOMIC DNA]</scope>
    <source>
        <strain evidence="2">cv. Yunnan</strain>
    </source>
</reference>
<comment type="caution">
    <text evidence="1">The sequence shown here is derived from an EMBL/GenBank/DDBJ whole genome shotgun (WGS) entry which is preliminary data.</text>
</comment>
<evidence type="ECO:0000313" key="2">
    <source>
        <dbReference type="Proteomes" id="UP001056120"/>
    </source>
</evidence>
<protein>
    <submittedName>
        <fullName evidence="1">Uncharacterized protein</fullName>
    </submittedName>
</protein>
<reference evidence="1 2" key="2">
    <citation type="journal article" date="2022" name="Mol. Ecol. Resour.">
        <title>The genomes of chicory, endive, great burdock and yacon provide insights into Asteraceae paleo-polyploidization history and plant inulin production.</title>
        <authorList>
            <person name="Fan W."/>
            <person name="Wang S."/>
            <person name="Wang H."/>
            <person name="Wang A."/>
            <person name="Jiang F."/>
            <person name="Liu H."/>
            <person name="Zhao H."/>
            <person name="Xu D."/>
            <person name="Zhang Y."/>
        </authorList>
    </citation>
    <scope>NUCLEOTIDE SEQUENCE [LARGE SCALE GENOMIC DNA]</scope>
    <source>
        <strain evidence="2">cv. Yunnan</strain>
        <tissue evidence="1">Leaves</tissue>
    </source>
</reference>